<name>S3DIA3_GLAL2</name>
<organism evidence="2 3">
    <name type="scientific">Glarea lozoyensis (strain ATCC 20868 / MF5171)</name>
    <dbReference type="NCBI Taxonomy" id="1116229"/>
    <lineage>
        <taxon>Eukaryota</taxon>
        <taxon>Fungi</taxon>
        <taxon>Dikarya</taxon>
        <taxon>Ascomycota</taxon>
        <taxon>Pezizomycotina</taxon>
        <taxon>Leotiomycetes</taxon>
        <taxon>Helotiales</taxon>
        <taxon>Helotiaceae</taxon>
        <taxon>Glarea</taxon>
    </lineage>
</organism>
<keyword evidence="3" id="KW-1185">Reference proteome</keyword>
<feature type="transmembrane region" description="Helical" evidence="1">
    <location>
        <begin position="50"/>
        <end position="70"/>
    </location>
</feature>
<dbReference type="HOGENOM" id="CLU_2688036_0_0_1"/>
<dbReference type="RefSeq" id="XP_008076189.1">
    <property type="nucleotide sequence ID" value="XM_008077998.1"/>
</dbReference>
<dbReference type="AlphaFoldDB" id="S3DIA3"/>
<dbReference type="Proteomes" id="UP000016922">
    <property type="component" value="Unassembled WGS sequence"/>
</dbReference>
<gene>
    <name evidence="2" type="ORF">GLAREA_09037</name>
</gene>
<keyword evidence="1" id="KW-0812">Transmembrane</keyword>
<reference evidence="2 3" key="1">
    <citation type="journal article" date="2013" name="BMC Genomics">
        <title>Genomics-driven discovery of the pneumocandin biosynthetic gene cluster in the fungus Glarea lozoyensis.</title>
        <authorList>
            <person name="Chen L."/>
            <person name="Yue Q."/>
            <person name="Zhang X."/>
            <person name="Xiang M."/>
            <person name="Wang C."/>
            <person name="Li S."/>
            <person name="Che Y."/>
            <person name="Ortiz-Lopez F.J."/>
            <person name="Bills G.F."/>
            <person name="Liu X."/>
            <person name="An Z."/>
        </authorList>
    </citation>
    <scope>NUCLEOTIDE SEQUENCE [LARGE SCALE GENOMIC DNA]</scope>
    <source>
        <strain evidence="3">ATCC 20868 / MF5171</strain>
    </source>
</reference>
<evidence type="ECO:0000313" key="2">
    <source>
        <dbReference type="EMBL" id="EPE36874.1"/>
    </source>
</evidence>
<keyword evidence="1" id="KW-1133">Transmembrane helix</keyword>
<accession>S3DIA3</accession>
<sequence length="74" mass="8271">MHAPENSHIIIHNDLVNPEAVVIPLLTPSLHVNLEVLLIRLPKIKSIGSAIFQGYLTMMILNIIFALVFLSDEE</sequence>
<evidence type="ECO:0000256" key="1">
    <source>
        <dbReference type="SAM" id="Phobius"/>
    </source>
</evidence>
<dbReference type="EMBL" id="KE145352">
    <property type="protein sequence ID" value="EPE36874.1"/>
    <property type="molecule type" value="Genomic_DNA"/>
</dbReference>
<protein>
    <submittedName>
        <fullName evidence="2">Uncharacterized protein</fullName>
    </submittedName>
</protein>
<dbReference type="KEGG" id="glz:GLAREA_09037"/>
<dbReference type="GeneID" id="19468085"/>
<keyword evidence="1" id="KW-0472">Membrane</keyword>
<evidence type="ECO:0000313" key="3">
    <source>
        <dbReference type="Proteomes" id="UP000016922"/>
    </source>
</evidence>
<proteinExistence type="predicted"/>